<keyword evidence="6" id="KW-1185">Reference proteome</keyword>
<name>A0A835Z3N1_9STRA</name>
<comment type="caution">
    <text evidence="5">The sequence shown here is derived from an EMBL/GenBank/DDBJ whole genome shotgun (WGS) entry which is preliminary data.</text>
</comment>
<keyword evidence="1" id="KW-0479">Metal-binding</keyword>
<evidence type="ECO:0000259" key="3">
    <source>
        <dbReference type="PROSITE" id="PS50089"/>
    </source>
</evidence>
<feature type="region of interest" description="Disordered" evidence="2">
    <location>
        <begin position="268"/>
        <end position="295"/>
    </location>
</feature>
<feature type="compositionally biased region" description="Basic residues" evidence="2">
    <location>
        <begin position="274"/>
        <end position="283"/>
    </location>
</feature>
<gene>
    <name evidence="5" type="ORF">JKP88DRAFT_255165</name>
</gene>
<accession>A0A835Z3N1</accession>
<dbReference type="GO" id="GO:0008270">
    <property type="term" value="F:zinc ion binding"/>
    <property type="evidence" value="ECO:0007669"/>
    <property type="project" value="UniProtKB-KW"/>
</dbReference>
<dbReference type="Gene3D" id="3.30.40.10">
    <property type="entry name" value="Zinc/RING finger domain, C3HC4 (zinc finger)"/>
    <property type="match status" value="1"/>
</dbReference>
<dbReference type="InterPro" id="IPR001841">
    <property type="entry name" value="Znf_RING"/>
</dbReference>
<dbReference type="InterPro" id="IPR013083">
    <property type="entry name" value="Znf_RING/FYVE/PHD"/>
</dbReference>
<evidence type="ECO:0000256" key="2">
    <source>
        <dbReference type="SAM" id="MobiDB-lite"/>
    </source>
</evidence>
<dbReference type="Proteomes" id="UP000664859">
    <property type="component" value="Unassembled WGS sequence"/>
</dbReference>
<reference evidence="5" key="1">
    <citation type="submission" date="2021-02" db="EMBL/GenBank/DDBJ databases">
        <title>First Annotated Genome of the Yellow-green Alga Tribonema minus.</title>
        <authorList>
            <person name="Mahan K.M."/>
        </authorList>
    </citation>
    <scope>NUCLEOTIDE SEQUENCE</scope>
    <source>
        <strain evidence="5">UTEX B ZZ1240</strain>
    </source>
</reference>
<keyword evidence="1" id="KW-0862">Zinc</keyword>
<organism evidence="5 6">
    <name type="scientific">Tribonema minus</name>
    <dbReference type="NCBI Taxonomy" id="303371"/>
    <lineage>
        <taxon>Eukaryota</taxon>
        <taxon>Sar</taxon>
        <taxon>Stramenopiles</taxon>
        <taxon>Ochrophyta</taxon>
        <taxon>PX clade</taxon>
        <taxon>Xanthophyceae</taxon>
        <taxon>Tribonematales</taxon>
        <taxon>Tribonemataceae</taxon>
        <taxon>Tribonema</taxon>
    </lineage>
</organism>
<dbReference type="InterPro" id="IPR002625">
    <property type="entry name" value="Smr_dom"/>
</dbReference>
<dbReference type="Gene3D" id="3.30.1370.110">
    <property type="match status" value="1"/>
</dbReference>
<dbReference type="SUPFAM" id="SSF57850">
    <property type="entry name" value="RING/U-box"/>
    <property type="match status" value="1"/>
</dbReference>
<feature type="domain" description="RING-type" evidence="3">
    <location>
        <begin position="310"/>
        <end position="360"/>
    </location>
</feature>
<dbReference type="SUPFAM" id="SSF160443">
    <property type="entry name" value="SMR domain-like"/>
    <property type="match status" value="1"/>
</dbReference>
<dbReference type="PROSITE" id="PS50089">
    <property type="entry name" value="ZF_RING_2"/>
    <property type="match status" value="1"/>
</dbReference>
<dbReference type="EMBL" id="JAFCMP010000144">
    <property type="protein sequence ID" value="KAG5185062.1"/>
    <property type="molecule type" value="Genomic_DNA"/>
</dbReference>
<dbReference type="SMART" id="SM00463">
    <property type="entry name" value="SMR"/>
    <property type="match status" value="1"/>
</dbReference>
<dbReference type="PROSITE" id="PS50828">
    <property type="entry name" value="SMR"/>
    <property type="match status" value="1"/>
</dbReference>
<dbReference type="InterPro" id="IPR053020">
    <property type="entry name" value="Smr_domain_protein"/>
</dbReference>
<keyword evidence="1" id="KW-0863">Zinc-finger</keyword>
<feature type="domain" description="Smr" evidence="4">
    <location>
        <begin position="504"/>
        <end position="578"/>
    </location>
</feature>
<sequence length="578" mass="64308">MMILKRFEGGKLFDEAEVFTSVQVAAAFERELLYRAPDLKAYQSETTLVSRCKAIAERRCHEASTLTRIGELTEEPETLKRDIRLLSELKRESEAQKRKVEEKLWHQKKLLDACGPCPHSAFEAREDWLEPPEDWLEEHEFQRVELTATLEYKKEPLARLCMVAAISALQLGSSWCPCCIVSHAKEVIAFDDAFFEDCANHSEYASTLINEAWFDREAEATTPSPEDMRDALHNMANRARHLIDVYTSEIADLNEKVRDADDGLISLRAEARRKPAKGRKRNQKMQNPLPPSPPREVIGISDGDALNSDCAACSAPLSGEVVTLPCRHATCIACCGGQVHASLYGDEEEPKQRLACALCRRSFPKGFVKRLMSKVIAENSSLPALCEVITGGGDSLAFLEPILCKHKLNPHDTEEYLIAAAVEAGTVEHVEAIYATARAPVVAIDAELDIVRSRIKGASQHERKALVSERNALMGRRQYATKHAALDIFERVNRKFSSTDQSIVDVHGLHAEEAVAVIEELVLPVLPVLKRILLVTGRGAHSVKKVAVLRGAIERMLQANRVRYEQAGSNTGALFVKC</sequence>
<evidence type="ECO:0000256" key="1">
    <source>
        <dbReference type="PROSITE-ProRule" id="PRU00175"/>
    </source>
</evidence>
<evidence type="ECO:0000259" key="4">
    <source>
        <dbReference type="PROSITE" id="PS50828"/>
    </source>
</evidence>
<dbReference type="InterPro" id="IPR036063">
    <property type="entry name" value="Smr_dom_sf"/>
</dbReference>
<dbReference type="PANTHER" id="PTHR47417:SF1">
    <property type="entry name" value="SMR DOMAIN-CONTAINING PROTEIN YPL199C"/>
    <property type="match status" value="1"/>
</dbReference>
<evidence type="ECO:0008006" key="7">
    <source>
        <dbReference type="Google" id="ProtNLM"/>
    </source>
</evidence>
<proteinExistence type="predicted"/>
<evidence type="ECO:0000313" key="6">
    <source>
        <dbReference type="Proteomes" id="UP000664859"/>
    </source>
</evidence>
<dbReference type="PANTHER" id="PTHR47417">
    <property type="entry name" value="SMR DOMAIN-CONTAINING PROTEIN YPL199C"/>
    <property type="match status" value="1"/>
</dbReference>
<evidence type="ECO:0000313" key="5">
    <source>
        <dbReference type="EMBL" id="KAG5185062.1"/>
    </source>
</evidence>
<protein>
    <recommendedName>
        <fullName evidence="7">Smr domain-containing protein</fullName>
    </recommendedName>
</protein>
<dbReference type="AlphaFoldDB" id="A0A835Z3N1"/>